<proteinExistence type="predicted"/>
<sequence>MKITVALAGLLPALLITAGAVARNPAEVQILKPLLEHEVNERLRTERLGAKFTDRPHTVKCWQNGKILFQGSNLVLAPG</sequence>
<organism evidence="1">
    <name type="scientific">marine sediment metagenome</name>
    <dbReference type="NCBI Taxonomy" id="412755"/>
    <lineage>
        <taxon>unclassified sequences</taxon>
        <taxon>metagenomes</taxon>
        <taxon>ecological metagenomes</taxon>
    </lineage>
</organism>
<name>A0A0F8ZCV7_9ZZZZ</name>
<reference evidence="1" key="1">
    <citation type="journal article" date="2015" name="Nature">
        <title>Complex archaea that bridge the gap between prokaryotes and eukaryotes.</title>
        <authorList>
            <person name="Spang A."/>
            <person name="Saw J.H."/>
            <person name="Jorgensen S.L."/>
            <person name="Zaremba-Niedzwiedzka K."/>
            <person name="Martijn J."/>
            <person name="Lind A.E."/>
            <person name="van Eijk R."/>
            <person name="Schleper C."/>
            <person name="Guy L."/>
            <person name="Ettema T.J."/>
        </authorList>
    </citation>
    <scope>NUCLEOTIDE SEQUENCE</scope>
</reference>
<comment type="caution">
    <text evidence="1">The sequence shown here is derived from an EMBL/GenBank/DDBJ whole genome shotgun (WGS) entry which is preliminary data.</text>
</comment>
<evidence type="ECO:0000313" key="1">
    <source>
        <dbReference type="EMBL" id="KKK64334.1"/>
    </source>
</evidence>
<dbReference type="AlphaFoldDB" id="A0A0F8ZCV7"/>
<feature type="non-terminal residue" evidence="1">
    <location>
        <position position="79"/>
    </location>
</feature>
<accession>A0A0F8ZCV7</accession>
<protein>
    <submittedName>
        <fullName evidence="1">Uncharacterized protein</fullName>
    </submittedName>
</protein>
<gene>
    <name evidence="1" type="ORF">LCGC14_2985270</name>
</gene>
<dbReference type="EMBL" id="LAZR01061066">
    <property type="protein sequence ID" value="KKK64334.1"/>
    <property type="molecule type" value="Genomic_DNA"/>
</dbReference>